<protein>
    <submittedName>
        <fullName evidence="2">Uncharacterized protein</fullName>
    </submittedName>
</protein>
<accession>A0AAE1Q0W4</accession>
<gene>
    <name evidence="2" type="ORF">Pmani_010756</name>
</gene>
<evidence type="ECO:0000313" key="2">
    <source>
        <dbReference type="EMBL" id="KAK4318219.1"/>
    </source>
</evidence>
<keyword evidence="3" id="KW-1185">Reference proteome</keyword>
<dbReference type="Proteomes" id="UP001292094">
    <property type="component" value="Unassembled WGS sequence"/>
</dbReference>
<feature type="transmembrane region" description="Helical" evidence="1">
    <location>
        <begin position="77"/>
        <end position="101"/>
    </location>
</feature>
<organism evidence="2 3">
    <name type="scientific">Petrolisthes manimaculis</name>
    <dbReference type="NCBI Taxonomy" id="1843537"/>
    <lineage>
        <taxon>Eukaryota</taxon>
        <taxon>Metazoa</taxon>
        <taxon>Ecdysozoa</taxon>
        <taxon>Arthropoda</taxon>
        <taxon>Crustacea</taxon>
        <taxon>Multicrustacea</taxon>
        <taxon>Malacostraca</taxon>
        <taxon>Eumalacostraca</taxon>
        <taxon>Eucarida</taxon>
        <taxon>Decapoda</taxon>
        <taxon>Pleocyemata</taxon>
        <taxon>Anomura</taxon>
        <taxon>Galatheoidea</taxon>
        <taxon>Porcellanidae</taxon>
        <taxon>Petrolisthes</taxon>
    </lineage>
</organism>
<sequence length="130" mass="14740">MANANGRIVLGRFSMPTLFLVFTVHIIFDILLIYAVRNKRRDILWGWNWARCVQMVGYVQRNLVWLFLIIMNNTSSTGLIFLMAGNIVVMIASNILAVAVVRSYALQLKAMETLSSSPLQYTPGEEREAT</sequence>
<dbReference type="AlphaFoldDB" id="A0AAE1Q0W4"/>
<evidence type="ECO:0000313" key="3">
    <source>
        <dbReference type="Proteomes" id="UP001292094"/>
    </source>
</evidence>
<dbReference type="EMBL" id="JAWZYT010000853">
    <property type="protein sequence ID" value="KAK4318219.1"/>
    <property type="molecule type" value="Genomic_DNA"/>
</dbReference>
<keyword evidence="1" id="KW-1133">Transmembrane helix</keyword>
<feature type="transmembrane region" description="Helical" evidence="1">
    <location>
        <begin position="17"/>
        <end position="36"/>
    </location>
</feature>
<feature type="transmembrane region" description="Helical" evidence="1">
    <location>
        <begin position="48"/>
        <end position="71"/>
    </location>
</feature>
<reference evidence="2" key="1">
    <citation type="submission" date="2023-11" db="EMBL/GenBank/DDBJ databases">
        <title>Genome assemblies of two species of porcelain crab, Petrolisthes cinctipes and Petrolisthes manimaculis (Anomura: Porcellanidae).</title>
        <authorList>
            <person name="Angst P."/>
        </authorList>
    </citation>
    <scope>NUCLEOTIDE SEQUENCE</scope>
    <source>
        <strain evidence="2">PB745_02</strain>
        <tissue evidence="2">Gill</tissue>
    </source>
</reference>
<keyword evidence="1" id="KW-0812">Transmembrane</keyword>
<evidence type="ECO:0000256" key="1">
    <source>
        <dbReference type="SAM" id="Phobius"/>
    </source>
</evidence>
<keyword evidence="1" id="KW-0472">Membrane</keyword>
<comment type="caution">
    <text evidence="2">The sequence shown here is derived from an EMBL/GenBank/DDBJ whole genome shotgun (WGS) entry which is preliminary data.</text>
</comment>
<proteinExistence type="predicted"/>
<name>A0AAE1Q0W4_9EUCA</name>